<feature type="binding site" evidence="20">
    <location>
        <position position="291"/>
    </location>
    <ligand>
        <name>a divalent metal cation</name>
        <dbReference type="ChEBI" id="CHEBI:60240"/>
    </ligand>
</feature>
<evidence type="ECO:0000256" key="8">
    <source>
        <dbReference type="ARBA" id="ARBA00022723"/>
    </source>
</evidence>
<evidence type="ECO:0000256" key="13">
    <source>
        <dbReference type="ARBA" id="ARBA00023242"/>
    </source>
</evidence>
<name>W8CB34_CERCA</name>
<evidence type="ECO:0000256" key="1">
    <source>
        <dbReference type="ARBA" id="ARBA00001968"/>
    </source>
</evidence>
<evidence type="ECO:0000256" key="5">
    <source>
        <dbReference type="ARBA" id="ARBA00022454"/>
    </source>
</evidence>
<dbReference type="PRINTS" id="PR01270">
    <property type="entry name" value="HDASUPER"/>
</dbReference>
<dbReference type="InterPro" id="IPR037138">
    <property type="entry name" value="His_deacetylse_dom_sf"/>
</dbReference>
<evidence type="ECO:0000256" key="20">
    <source>
        <dbReference type="PIRSR" id="PIRSR037913-3"/>
    </source>
</evidence>
<dbReference type="EMBL" id="GAMC01005179">
    <property type="protein sequence ID" value="JAC01377.1"/>
    <property type="molecule type" value="mRNA"/>
</dbReference>
<feature type="binding site" evidence="19">
    <location>
        <position position="175"/>
    </location>
    <ligand>
        <name>substrate</name>
    </ligand>
</feature>
<dbReference type="Pfam" id="PF00850">
    <property type="entry name" value="Hist_deacetyl"/>
    <property type="match status" value="1"/>
</dbReference>
<dbReference type="PIRSF" id="PIRSF037913">
    <property type="entry name" value="His_deacetylse_1"/>
    <property type="match status" value="1"/>
</dbReference>
<keyword evidence="11 17" id="KW-0805">Transcription regulation</keyword>
<evidence type="ECO:0000256" key="7">
    <source>
        <dbReference type="ARBA" id="ARBA00022491"/>
    </source>
</evidence>
<dbReference type="EMBL" id="GAMC01005177">
    <property type="protein sequence ID" value="JAC01379.1"/>
    <property type="molecule type" value="mRNA"/>
</dbReference>
<dbReference type="InterPro" id="IPR023801">
    <property type="entry name" value="His_deacetylse_dom"/>
</dbReference>
<dbReference type="GO" id="GO:0005694">
    <property type="term" value="C:chromosome"/>
    <property type="evidence" value="ECO:0007669"/>
    <property type="project" value="UniProtKB-SubCell"/>
</dbReference>
<evidence type="ECO:0000256" key="4">
    <source>
        <dbReference type="ARBA" id="ARBA00004496"/>
    </source>
</evidence>
<evidence type="ECO:0000256" key="18">
    <source>
        <dbReference type="PIRSR" id="PIRSR037913-1"/>
    </source>
</evidence>
<dbReference type="InterPro" id="IPR023696">
    <property type="entry name" value="Ureohydrolase_dom_sf"/>
</dbReference>
<evidence type="ECO:0000256" key="2">
    <source>
        <dbReference type="ARBA" id="ARBA00004123"/>
    </source>
</evidence>
<comment type="catalytic activity">
    <reaction evidence="15">
        <text>N(6)-(2E)-butenoyl-L-lysyl-[protein] + H2O = (2E)-2-butenoate + L-lysyl-[protein]</text>
        <dbReference type="Rhea" id="RHEA:69172"/>
        <dbReference type="Rhea" id="RHEA-COMP:9752"/>
        <dbReference type="Rhea" id="RHEA-COMP:13707"/>
        <dbReference type="ChEBI" id="CHEBI:15377"/>
        <dbReference type="ChEBI" id="CHEBI:29969"/>
        <dbReference type="ChEBI" id="CHEBI:35899"/>
        <dbReference type="ChEBI" id="CHEBI:137954"/>
    </reaction>
    <physiologicalReaction direction="left-to-right" evidence="15">
        <dbReference type="Rhea" id="RHEA:69173"/>
    </physiologicalReaction>
</comment>
<dbReference type="GO" id="GO:0005634">
    <property type="term" value="C:nucleus"/>
    <property type="evidence" value="ECO:0007669"/>
    <property type="project" value="UniProtKB-SubCell"/>
</dbReference>
<reference evidence="22" key="2">
    <citation type="journal article" date="2014" name="BMC Genomics">
        <title>A genomic perspective to assessing quality of mass-reared SIT flies used in Mediterranean fruit fly (Ceratitis capitata) eradication in California.</title>
        <authorList>
            <person name="Calla B."/>
            <person name="Hall B."/>
            <person name="Hou S."/>
            <person name="Geib S.M."/>
        </authorList>
    </citation>
    <scope>NUCLEOTIDE SEQUENCE</scope>
</reference>
<evidence type="ECO:0000259" key="21">
    <source>
        <dbReference type="Pfam" id="PF00850"/>
    </source>
</evidence>
<evidence type="ECO:0000256" key="14">
    <source>
        <dbReference type="ARBA" id="ARBA00049136"/>
    </source>
</evidence>
<dbReference type="Gene3D" id="3.40.800.20">
    <property type="entry name" value="Histone deacetylase domain"/>
    <property type="match status" value="1"/>
</dbReference>
<sequence length="407" mass="45504">MPKRRVLYVHNENLMQQADKNPAVRDRATLTHSLIGSYGLLMHMQQLKPKICTYADLRSFHNHAYVEQLVKKVTQSKQKVSENAFIADEGENSTSEDEADNDYCLDTTFAHREYGLGFDCPSWRGMWEYVCAVAGGTMSACAALCKYGTKNDCNQTIIINWTGGWHHAQRERAAGYCYVNDIVLGILVLREHFNRILYIDLDVHHGDGVQQAFEITKHVFTFSMHQYECGFYPGTGGIDDCGFGSGKGYAANFPYHSGISGGSFCKYFKRILTKILACYKPEACVVQCGADVIVGDPLGGTNLTPADLLDCFDFILQSKLPTVLLGGGGYNFTNASRFWTQLTACCCSVELPDDIPADDKYFLKYGPDYSLRIKASKFMKDLNTLEHLETCAIAIEDNLEKYNVKAI</sequence>
<keyword evidence="10 17" id="KW-0156">Chromatin regulator</keyword>
<dbReference type="EMBL" id="GAMC01005181">
    <property type="protein sequence ID" value="JAC01375.1"/>
    <property type="molecule type" value="mRNA"/>
</dbReference>
<feature type="active site" description="Proton acceptor" evidence="18">
    <location>
        <position position="167"/>
    </location>
</feature>
<evidence type="ECO:0000256" key="11">
    <source>
        <dbReference type="ARBA" id="ARBA00023015"/>
    </source>
</evidence>
<keyword evidence="6" id="KW-0963">Cytoplasm</keyword>
<comment type="catalytic activity">
    <reaction evidence="16">
        <text>N(6)-acetyl-L-lysyl-[histone] + H2O = L-lysyl-[histone] + acetate</text>
        <dbReference type="Rhea" id="RHEA:58196"/>
        <dbReference type="Rhea" id="RHEA-COMP:9845"/>
        <dbReference type="Rhea" id="RHEA-COMP:11338"/>
        <dbReference type="ChEBI" id="CHEBI:15377"/>
        <dbReference type="ChEBI" id="CHEBI:29969"/>
        <dbReference type="ChEBI" id="CHEBI:30089"/>
        <dbReference type="ChEBI" id="CHEBI:61930"/>
        <dbReference type="EC" id="3.5.1.98"/>
    </reaction>
    <physiologicalReaction direction="left-to-right" evidence="16">
        <dbReference type="Rhea" id="RHEA:58197"/>
    </physiologicalReaction>
</comment>
<dbReference type="InterPro" id="IPR000286">
    <property type="entry name" value="HDACs"/>
</dbReference>
<feature type="binding site" evidence="20">
    <location>
        <position position="202"/>
    </location>
    <ligand>
        <name>a divalent metal cation</name>
        <dbReference type="ChEBI" id="CHEBI:60240"/>
    </ligand>
</feature>
<evidence type="ECO:0000313" key="22">
    <source>
        <dbReference type="EMBL" id="JAC01375.1"/>
    </source>
</evidence>
<reference evidence="22" key="1">
    <citation type="submission" date="2013-07" db="EMBL/GenBank/DDBJ databases">
        <authorList>
            <person name="Geib S."/>
        </authorList>
    </citation>
    <scope>NUCLEOTIDE SEQUENCE</scope>
</reference>
<dbReference type="InterPro" id="IPR003084">
    <property type="entry name" value="HDAC_I/II"/>
</dbReference>
<gene>
    <name evidence="22" type="primary">HDAC8</name>
</gene>
<dbReference type="GO" id="GO:0046872">
    <property type="term" value="F:metal ion binding"/>
    <property type="evidence" value="ECO:0007669"/>
    <property type="project" value="UniProtKB-KW"/>
</dbReference>
<evidence type="ECO:0000256" key="19">
    <source>
        <dbReference type="PIRSR" id="PIRSR037913-2"/>
    </source>
</evidence>
<keyword evidence="9 17" id="KW-0378">Hydrolase</keyword>
<dbReference type="EMBL" id="GAMC01005175">
    <property type="protein sequence ID" value="JAC01381.1"/>
    <property type="molecule type" value="mRNA"/>
</dbReference>
<dbReference type="PANTHER" id="PTHR10625:SF14">
    <property type="entry name" value="HISTONE DEACETYLASE 8"/>
    <property type="match status" value="1"/>
</dbReference>
<keyword evidence="5" id="KW-0158">Chromosome</keyword>
<keyword evidence="13 17" id="KW-0539">Nucleus</keyword>
<comment type="catalytic activity">
    <reaction evidence="14">
        <text>N(6)-acetyl-L-lysyl-[protein] + H2O = L-lysyl-[protein] + acetate</text>
        <dbReference type="Rhea" id="RHEA:58108"/>
        <dbReference type="Rhea" id="RHEA-COMP:9752"/>
        <dbReference type="Rhea" id="RHEA-COMP:10731"/>
        <dbReference type="ChEBI" id="CHEBI:15377"/>
        <dbReference type="ChEBI" id="CHEBI:29969"/>
        <dbReference type="ChEBI" id="CHEBI:30089"/>
        <dbReference type="ChEBI" id="CHEBI:61930"/>
    </reaction>
    <physiologicalReaction direction="left-to-right" evidence="14">
        <dbReference type="Rhea" id="RHEA:58109"/>
    </physiologicalReaction>
</comment>
<feature type="binding site" evidence="19">
    <location>
        <position position="119"/>
    </location>
    <ligand>
        <name>substrate</name>
    </ligand>
</feature>
<dbReference type="EC" id="3.5.1.98" evidence="17"/>
<dbReference type="PANTHER" id="PTHR10625">
    <property type="entry name" value="HISTONE DEACETYLASE HDAC1-RELATED"/>
    <property type="match status" value="1"/>
</dbReference>
<evidence type="ECO:0000256" key="17">
    <source>
        <dbReference type="PIRNR" id="PIRNR037913"/>
    </source>
</evidence>
<organism evidence="22">
    <name type="scientific">Ceratitis capitata</name>
    <name type="common">Mediterranean fruit fly</name>
    <name type="synonym">Tephritis capitata</name>
    <dbReference type="NCBI Taxonomy" id="7213"/>
    <lineage>
        <taxon>Eukaryota</taxon>
        <taxon>Metazoa</taxon>
        <taxon>Ecdysozoa</taxon>
        <taxon>Arthropoda</taxon>
        <taxon>Hexapoda</taxon>
        <taxon>Insecta</taxon>
        <taxon>Pterygota</taxon>
        <taxon>Neoptera</taxon>
        <taxon>Endopterygota</taxon>
        <taxon>Diptera</taxon>
        <taxon>Brachycera</taxon>
        <taxon>Muscomorpha</taxon>
        <taxon>Tephritoidea</taxon>
        <taxon>Tephritidae</taxon>
        <taxon>Ceratitis</taxon>
        <taxon>Ceratitis</taxon>
    </lineage>
</organism>
<accession>W8CB34</accession>
<comment type="cofactor">
    <cofactor evidence="1">
        <name>a divalent metal cation</name>
        <dbReference type="ChEBI" id="CHEBI:60240"/>
    </cofactor>
</comment>
<dbReference type="GO" id="GO:0031507">
    <property type="term" value="P:heterochromatin formation"/>
    <property type="evidence" value="ECO:0007669"/>
    <property type="project" value="TreeGrafter"/>
</dbReference>
<evidence type="ECO:0000256" key="16">
    <source>
        <dbReference type="ARBA" id="ARBA00049416"/>
    </source>
</evidence>
<evidence type="ECO:0000256" key="3">
    <source>
        <dbReference type="ARBA" id="ARBA00004286"/>
    </source>
</evidence>
<dbReference type="AlphaFoldDB" id="W8CB34"/>
<feature type="binding site" evidence="19">
    <location>
        <position position="330"/>
    </location>
    <ligand>
        <name>substrate</name>
    </ligand>
</feature>
<evidence type="ECO:0000256" key="9">
    <source>
        <dbReference type="ARBA" id="ARBA00022801"/>
    </source>
</evidence>
<evidence type="ECO:0000256" key="10">
    <source>
        <dbReference type="ARBA" id="ARBA00022853"/>
    </source>
</evidence>
<evidence type="ECO:0000256" key="15">
    <source>
        <dbReference type="ARBA" id="ARBA00049193"/>
    </source>
</evidence>
<protein>
    <recommendedName>
        <fullName evidence="17">Histone deacetylase</fullName>
        <ecNumber evidence="17">3.5.1.98</ecNumber>
    </recommendedName>
</protein>
<dbReference type="OrthoDB" id="73273at2759"/>
<proteinExistence type="evidence at transcript level"/>
<evidence type="ECO:0000256" key="6">
    <source>
        <dbReference type="ARBA" id="ARBA00022490"/>
    </source>
</evidence>
<feature type="domain" description="Histone deacetylase" evidence="21">
    <location>
        <begin position="24"/>
        <end position="344"/>
    </location>
</feature>
<keyword evidence="12 17" id="KW-0804">Transcription</keyword>
<dbReference type="GO" id="GO:0141221">
    <property type="term" value="F:histone deacetylase activity, hydrolytic mechanism"/>
    <property type="evidence" value="ECO:0007669"/>
    <property type="project" value="UniProtKB-EC"/>
</dbReference>
<keyword evidence="8 20" id="KW-0479">Metal-binding</keyword>
<feature type="binding site" evidence="20">
    <location>
        <position position="204"/>
    </location>
    <ligand>
        <name>a divalent metal cation</name>
        <dbReference type="ChEBI" id="CHEBI:60240"/>
    </ligand>
</feature>
<dbReference type="SUPFAM" id="SSF52768">
    <property type="entry name" value="Arginase/deacetylase"/>
    <property type="match status" value="1"/>
</dbReference>
<keyword evidence="7" id="KW-0678">Repressor</keyword>
<evidence type="ECO:0000256" key="12">
    <source>
        <dbReference type="ARBA" id="ARBA00023163"/>
    </source>
</evidence>
<comment type="similarity">
    <text evidence="17">Belongs to the histone deacetylase family. HD Type 1 subfamily.</text>
</comment>
<comment type="subcellular location">
    <subcellularLocation>
        <location evidence="3">Chromosome</location>
    </subcellularLocation>
    <subcellularLocation>
        <location evidence="4">Cytoplasm</location>
    </subcellularLocation>
    <subcellularLocation>
        <location evidence="2 17">Nucleus</location>
    </subcellularLocation>
</comment>
<dbReference type="GO" id="GO:0005737">
    <property type="term" value="C:cytoplasm"/>
    <property type="evidence" value="ECO:0007669"/>
    <property type="project" value="UniProtKB-SubCell"/>
</dbReference>